<reference evidence="13 14" key="1">
    <citation type="submission" date="2019-03" db="EMBL/GenBank/DDBJ databases">
        <title>Single cell metagenomics reveals metabolic interactions within the superorganism composed of flagellate Streblomastix strix and complex community of Bacteroidetes bacteria on its surface.</title>
        <authorList>
            <person name="Treitli S.C."/>
            <person name="Kolisko M."/>
            <person name="Husnik F."/>
            <person name="Keeling P."/>
            <person name="Hampl V."/>
        </authorList>
    </citation>
    <scope>NUCLEOTIDE SEQUENCE [LARGE SCALE GENOMIC DNA]</scope>
    <source>
        <strain evidence="13">ST1C</strain>
    </source>
</reference>
<evidence type="ECO:0000256" key="8">
    <source>
        <dbReference type="ARBA" id="ARBA00023212"/>
    </source>
</evidence>
<dbReference type="InterPro" id="IPR032675">
    <property type="entry name" value="LRR_dom_sf"/>
</dbReference>
<keyword evidence="9" id="KW-0966">Cell projection</keyword>
<feature type="coiled-coil region" evidence="12">
    <location>
        <begin position="308"/>
        <end position="352"/>
    </location>
</feature>
<protein>
    <recommendedName>
        <fullName evidence="11">Dynein regulatory complex subunit 3</fullName>
    </recommendedName>
</protein>
<comment type="subcellular location">
    <subcellularLocation>
        <location evidence="1">Cytoplasm</location>
        <location evidence="1">Cytoskeleton</location>
        <location evidence="1">Flagellum axoneme</location>
    </subcellularLocation>
</comment>
<dbReference type="Pfam" id="PF13516">
    <property type="entry name" value="LRR_6"/>
    <property type="match status" value="1"/>
</dbReference>
<feature type="non-terminal residue" evidence="13">
    <location>
        <position position="362"/>
    </location>
</feature>
<keyword evidence="5" id="KW-0282">Flagellum</keyword>
<evidence type="ECO:0000256" key="4">
    <source>
        <dbReference type="ARBA" id="ARBA00022737"/>
    </source>
</evidence>
<dbReference type="SMART" id="SM00369">
    <property type="entry name" value="LRR_TYP"/>
    <property type="match status" value="3"/>
</dbReference>
<comment type="similarity">
    <text evidence="10">Belongs to the DRC3 family.</text>
</comment>
<dbReference type="InterPro" id="IPR003591">
    <property type="entry name" value="Leu-rich_rpt_typical-subtyp"/>
</dbReference>
<proteinExistence type="inferred from homology"/>
<dbReference type="GO" id="GO:0005929">
    <property type="term" value="C:cilium"/>
    <property type="evidence" value="ECO:0007669"/>
    <property type="project" value="TreeGrafter"/>
</dbReference>
<dbReference type="Gene3D" id="3.80.10.10">
    <property type="entry name" value="Ribonuclease Inhibitor"/>
    <property type="match status" value="2"/>
</dbReference>
<dbReference type="PANTHER" id="PTHR45973:SF12">
    <property type="entry name" value="DYNEIN REGULATORY COMPLEX SUBUNIT 3"/>
    <property type="match status" value="1"/>
</dbReference>
<evidence type="ECO:0000256" key="6">
    <source>
        <dbReference type="ARBA" id="ARBA00023054"/>
    </source>
</evidence>
<dbReference type="SMART" id="SM00365">
    <property type="entry name" value="LRR_SD22"/>
    <property type="match status" value="4"/>
</dbReference>
<dbReference type="Pfam" id="PF12799">
    <property type="entry name" value="LRR_4"/>
    <property type="match status" value="1"/>
</dbReference>
<evidence type="ECO:0000313" key="14">
    <source>
        <dbReference type="Proteomes" id="UP000324800"/>
    </source>
</evidence>
<keyword evidence="7" id="KW-0969">Cilium</keyword>
<evidence type="ECO:0000256" key="1">
    <source>
        <dbReference type="ARBA" id="ARBA00004611"/>
    </source>
</evidence>
<sequence length="362" mass="38328">MDAGIKKRNKPLDRDAIIKVINEELISKSIAKQRIVVDKISLAPSIVLSFKHIRTIENLQGFTHLRVLKLDNNNIKKIENLTSLVTLEVLDLSFNQITEIPKDGGLETLVNLKELSLFANKIKEITNLASLQSLQILSLGDNEIEDVEKLKPLRALKNLQALTLIGNPIAKQDSEYQTFILAYLSYPLQGGGGGTGSEGGVSSSAGGGGGAQGGAGKGGAGGGTIGGIESLIGNISDLIAAPGNVVTEAANDVAILGAGGTTTGMIGVHNTSVEISRLAAQRGGFISLRGGVTAIRTLAYLDYKQVNIDQILKARELYGEDLAKLEQDDINAEIAKEAIAQLQHQKEIALKANVTGLEGFFQ</sequence>
<organism evidence="13 14">
    <name type="scientific">Streblomastix strix</name>
    <dbReference type="NCBI Taxonomy" id="222440"/>
    <lineage>
        <taxon>Eukaryota</taxon>
        <taxon>Metamonada</taxon>
        <taxon>Preaxostyla</taxon>
        <taxon>Oxymonadida</taxon>
        <taxon>Streblomastigidae</taxon>
        <taxon>Streblomastix</taxon>
    </lineage>
</organism>
<evidence type="ECO:0000256" key="9">
    <source>
        <dbReference type="ARBA" id="ARBA00023273"/>
    </source>
</evidence>
<evidence type="ECO:0000256" key="11">
    <source>
        <dbReference type="ARBA" id="ARBA00040950"/>
    </source>
</evidence>
<dbReference type="InterPro" id="IPR050576">
    <property type="entry name" value="Cilia_flagella_integrity"/>
</dbReference>
<keyword evidence="2" id="KW-0963">Cytoplasm</keyword>
<gene>
    <name evidence="13" type="ORF">EZS28_000263</name>
</gene>
<evidence type="ECO:0000256" key="5">
    <source>
        <dbReference type="ARBA" id="ARBA00022846"/>
    </source>
</evidence>
<dbReference type="SUPFAM" id="SSF52075">
    <property type="entry name" value="Outer arm dynein light chain 1"/>
    <property type="match status" value="1"/>
</dbReference>
<keyword evidence="6 12" id="KW-0175">Coiled coil</keyword>
<dbReference type="EMBL" id="SNRW01000020">
    <property type="protein sequence ID" value="KAA6404201.1"/>
    <property type="molecule type" value="Genomic_DNA"/>
</dbReference>
<accession>A0A5J4XA57</accession>
<evidence type="ECO:0000313" key="13">
    <source>
        <dbReference type="EMBL" id="KAA6404201.1"/>
    </source>
</evidence>
<name>A0A5J4XA57_9EUKA</name>
<dbReference type="PROSITE" id="PS51450">
    <property type="entry name" value="LRR"/>
    <property type="match status" value="4"/>
</dbReference>
<keyword evidence="4" id="KW-0677">Repeat</keyword>
<evidence type="ECO:0000256" key="3">
    <source>
        <dbReference type="ARBA" id="ARBA00022614"/>
    </source>
</evidence>
<dbReference type="PANTHER" id="PTHR45973">
    <property type="entry name" value="PROTEIN PHOSPHATASE 1 REGULATORY SUBUNIT SDS22-RELATED"/>
    <property type="match status" value="1"/>
</dbReference>
<comment type="caution">
    <text evidence="13">The sequence shown here is derived from an EMBL/GenBank/DDBJ whole genome shotgun (WGS) entry which is preliminary data.</text>
</comment>
<dbReference type="InterPro" id="IPR025875">
    <property type="entry name" value="Leu-rich_rpt_4"/>
</dbReference>
<evidence type="ECO:0000256" key="12">
    <source>
        <dbReference type="SAM" id="Coils"/>
    </source>
</evidence>
<evidence type="ECO:0000256" key="2">
    <source>
        <dbReference type="ARBA" id="ARBA00022490"/>
    </source>
</evidence>
<keyword evidence="8" id="KW-0206">Cytoskeleton</keyword>
<dbReference type="InterPro" id="IPR001611">
    <property type="entry name" value="Leu-rich_rpt"/>
</dbReference>
<dbReference type="AlphaFoldDB" id="A0A5J4XA57"/>
<evidence type="ECO:0000256" key="10">
    <source>
        <dbReference type="ARBA" id="ARBA00038378"/>
    </source>
</evidence>
<dbReference type="Proteomes" id="UP000324800">
    <property type="component" value="Unassembled WGS sequence"/>
</dbReference>
<evidence type="ECO:0000256" key="7">
    <source>
        <dbReference type="ARBA" id="ARBA00023069"/>
    </source>
</evidence>
<keyword evidence="3" id="KW-0433">Leucine-rich repeat</keyword>
<dbReference type="OrthoDB" id="27917at2759"/>